<reference evidence="4" key="2">
    <citation type="journal article" date="2021" name="PeerJ">
        <title>Extensive microbial diversity within the chicken gut microbiome revealed by metagenomics and culture.</title>
        <authorList>
            <person name="Gilroy R."/>
            <person name="Ravi A."/>
            <person name="Getino M."/>
            <person name="Pursley I."/>
            <person name="Horton D.L."/>
            <person name="Alikhan N.F."/>
            <person name="Baker D."/>
            <person name="Gharbi K."/>
            <person name="Hall N."/>
            <person name="Watson M."/>
            <person name="Adriaenssens E.M."/>
            <person name="Foster-Nyarko E."/>
            <person name="Jarju S."/>
            <person name="Secka A."/>
            <person name="Antonio M."/>
            <person name="Oren A."/>
            <person name="Chaudhuri R.R."/>
            <person name="La Ragione R."/>
            <person name="Hildebrand F."/>
            <person name="Pallen M.J."/>
        </authorList>
    </citation>
    <scope>NUCLEOTIDE SEQUENCE</scope>
    <source>
        <strain evidence="4">ChiSxjej1B13-7041</strain>
    </source>
</reference>
<dbReference type="Proteomes" id="UP000886841">
    <property type="component" value="Unassembled WGS sequence"/>
</dbReference>
<evidence type="ECO:0000259" key="3">
    <source>
        <dbReference type="PROSITE" id="PS50902"/>
    </source>
</evidence>
<evidence type="ECO:0000313" key="5">
    <source>
        <dbReference type="Proteomes" id="UP000886841"/>
    </source>
</evidence>
<feature type="compositionally biased region" description="Polar residues" evidence="1">
    <location>
        <begin position="26"/>
        <end position="36"/>
    </location>
</feature>
<accession>A0A9D1EL63</accession>
<keyword evidence="2" id="KW-0732">Signal</keyword>
<feature type="chain" id="PRO_5038362242" evidence="2">
    <location>
        <begin position="21"/>
        <end position="217"/>
    </location>
</feature>
<dbReference type="PANTHER" id="PTHR39201:SF1">
    <property type="entry name" value="FLAVODOXIN-LIKE DOMAIN-CONTAINING PROTEIN"/>
    <property type="match status" value="1"/>
</dbReference>
<dbReference type="PROSITE" id="PS51257">
    <property type="entry name" value="PROKAR_LIPOPROTEIN"/>
    <property type="match status" value="1"/>
</dbReference>
<protein>
    <submittedName>
        <fullName evidence="4">NAD(P)H-dependent oxidoreductase</fullName>
    </submittedName>
</protein>
<dbReference type="GO" id="GO:0016651">
    <property type="term" value="F:oxidoreductase activity, acting on NAD(P)H"/>
    <property type="evidence" value="ECO:0007669"/>
    <property type="project" value="UniProtKB-ARBA"/>
</dbReference>
<dbReference type="Pfam" id="PF12682">
    <property type="entry name" value="Flavodoxin_4"/>
    <property type="match status" value="1"/>
</dbReference>
<dbReference type="EMBL" id="DVHU01000087">
    <property type="protein sequence ID" value="HIR93682.1"/>
    <property type="molecule type" value="Genomic_DNA"/>
</dbReference>
<evidence type="ECO:0000256" key="2">
    <source>
        <dbReference type="SAM" id="SignalP"/>
    </source>
</evidence>
<dbReference type="InterPro" id="IPR008254">
    <property type="entry name" value="Flavodoxin/NO_synth"/>
</dbReference>
<dbReference type="PANTHER" id="PTHR39201">
    <property type="entry name" value="EXPORTED PROTEIN-RELATED"/>
    <property type="match status" value="1"/>
</dbReference>
<gene>
    <name evidence="4" type="ORF">IAB98_09720</name>
</gene>
<reference evidence="4" key="1">
    <citation type="submission" date="2020-10" db="EMBL/GenBank/DDBJ databases">
        <authorList>
            <person name="Gilroy R."/>
        </authorList>
    </citation>
    <scope>NUCLEOTIDE SEQUENCE</scope>
    <source>
        <strain evidence="4">ChiSxjej1B13-7041</strain>
    </source>
</reference>
<dbReference type="GO" id="GO:0010181">
    <property type="term" value="F:FMN binding"/>
    <property type="evidence" value="ECO:0007669"/>
    <property type="project" value="InterPro"/>
</dbReference>
<dbReference type="AlphaFoldDB" id="A0A9D1EL63"/>
<dbReference type="PROSITE" id="PS50902">
    <property type="entry name" value="FLAVODOXIN_LIKE"/>
    <property type="match status" value="1"/>
</dbReference>
<feature type="region of interest" description="Disordered" evidence="1">
    <location>
        <begin position="26"/>
        <end position="56"/>
    </location>
</feature>
<evidence type="ECO:0000313" key="4">
    <source>
        <dbReference type="EMBL" id="HIR93682.1"/>
    </source>
</evidence>
<feature type="signal peptide" evidence="2">
    <location>
        <begin position="1"/>
        <end position="20"/>
    </location>
</feature>
<name>A0A9D1EL63_9FIRM</name>
<sequence length="217" mass="23170">MKRKKIFAFLLAAVMLFALAACSGENTKTESNSNTDSPDETQAAEPSESPKPETEDSKILVAYFSATGNTEGIAQQLAEGLGADLYEIVPETPYTSDDLNYNDSNSRSSVEMDDPDARPEISGAVENMGQYDVVLIGYPIWWGEAPRIMSTFIESYDFSGKTLAAFCTSSSSGFGSSDSALREAADSASWLDGIRFSSGASSEDILEWANGLGISGT</sequence>
<dbReference type="SUPFAM" id="SSF52218">
    <property type="entry name" value="Flavoproteins"/>
    <property type="match status" value="1"/>
</dbReference>
<feature type="compositionally biased region" description="Polar residues" evidence="1">
    <location>
        <begin position="94"/>
        <end position="109"/>
    </location>
</feature>
<evidence type="ECO:0000256" key="1">
    <source>
        <dbReference type="SAM" id="MobiDB-lite"/>
    </source>
</evidence>
<dbReference type="NCBIfam" id="NF005501">
    <property type="entry name" value="PRK07116.1"/>
    <property type="match status" value="1"/>
</dbReference>
<organism evidence="4 5">
    <name type="scientific">Candidatus Egerieimonas intestinavium</name>
    <dbReference type="NCBI Taxonomy" id="2840777"/>
    <lineage>
        <taxon>Bacteria</taxon>
        <taxon>Bacillati</taxon>
        <taxon>Bacillota</taxon>
        <taxon>Clostridia</taxon>
        <taxon>Lachnospirales</taxon>
        <taxon>Lachnospiraceae</taxon>
        <taxon>Lachnospiraceae incertae sedis</taxon>
        <taxon>Candidatus Egerieimonas</taxon>
    </lineage>
</organism>
<dbReference type="InterPro" id="IPR029039">
    <property type="entry name" value="Flavoprotein-like_sf"/>
</dbReference>
<dbReference type="Gene3D" id="3.40.50.360">
    <property type="match status" value="1"/>
</dbReference>
<feature type="region of interest" description="Disordered" evidence="1">
    <location>
        <begin position="94"/>
        <end position="116"/>
    </location>
</feature>
<comment type="caution">
    <text evidence="4">The sequence shown here is derived from an EMBL/GenBank/DDBJ whole genome shotgun (WGS) entry which is preliminary data.</text>
</comment>
<proteinExistence type="predicted"/>
<feature type="domain" description="Flavodoxin-like" evidence="3">
    <location>
        <begin position="59"/>
        <end position="217"/>
    </location>
</feature>